<dbReference type="FunFam" id="4.10.830.10:FF:000002">
    <property type="entry name" value="40S ribosomal protein S29"/>
    <property type="match status" value="1"/>
</dbReference>
<dbReference type="HAMAP" id="MF_01364_A">
    <property type="entry name" value="Ribosomal_uS14_2_A"/>
    <property type="match status" value="1"/>
</dbReference>
<protein>
    <recommendedName>
        <fullName evidence="7">Small ribosomal subunit protein uS14</fullName>
    </recommendedName>
</protein>
<dbReference type="InterPro" id="IPR023676">
    <property type="entry name" value="Ribosomal_uS14_arc"/>
</dbReference>
<dbReference type="GO" id="GO:0003735">
    <property type="term" value="F:structural constituent of ribosome"/>
    <property type="evidence" value="ECO:0007669"/>
    <property type="project" value="InterPro"/>
</dbReference>
<dbReference type="PANTHER" id="PTHR12010">
    <property type="entry name" value="40S RIBOSOMAL PROTEIN S29"/>
    <property type="match status" value="1"/>
</dbReference>
<dbReference type="EnsemblBacteria" id="ABM81144">
    <property type="protein sequence ID" value="ABM81144"/>
    <property type="gene ID" value="Hbut_1314"/>
</dbReference>
<comment type="similarity">
    <text evidence="7">Belongs to the universal ribosomal protein uS14 family. Zinc-binding uS14 subfamily.</text>
</comment>
<evidence type="ECO:0000313" key="9">
    <source>
        <dbReference type="Proteomes" id="UP000002593"/>
    </source>
</evidence>
<dbReference type="AlphaFoldDB" id="A2BMD3"/>
<evidence type="ECO:0000256" key="5">
    <source>
        <dbReference type="ARBA" id="ARBA00022980"/>
    </source>
</evidence>
<dbReference type="GO" id="GO:0022627">
    <property type="term" value="C:cytosolic small ribosomal subunit"/>
    <property type="evidence" value="ECO:0007669"/>
    <property type="project" value="TreeGrafter"/>
</dbReference>
<dbReference type="STRING" id="415426.Hbut_1314"/>
<dbReference type="InterPro" id="IPR043140">
    <property type="entry name" value="Ribosomal_uS14_sf"/>
</dbReference>
<organism evidence="8 9">
    <name type="scientific">Hyperthermus butylicus (strain DSM 5456 / JCM 9403 / PLM1-5)</name>
    <dbReference type="NCBI Taxonomy" id="415426"/>
    <lineage>
        <taxon>Archaea</taxon>
        <taxon>Thermoproteota</taxon>
        <taxon>Thermoprotei</taxon>
        <taxon>Desulfurococcales</taxon>
        <taxon>Pyrodictiaceae</taxon>
        <taxon>Hyperthermus</taxon>
    </lineage>
</organism>
<dbReference type="GO" id="GO:0019843">
    <property type="term" value="F:rRNA binding"/>
    <property type="evidence" value="ECO:0007669"/>
    <property type="project" value="UniProtKB-UniRule"/>
</dbReference>
<feature type="binding site" evidence="7">
    <location>
        <position position="25"/>
    </location>
    <ligand>
        <name>Zn(2+)</name>
        <dbReference type="ChEBI" id="CHEBI:29105"/>
    </ligand>
</feature>
<keyword evidence="9" id="KW-1185">Reference proteome</keyword>
<dbReference type="SUPFAM" id="SSF57716">
    <property type="entry name" value="Glucocorticoid receptor-like (DNA-binding domain)"/>
    <property type="match status" value="1"/>
</dbReference>
<keyword evidence="5 7" id="KW-0689">Ribosomal protein</keyword>
<dbReference type="GO" id="GO:0008270">
    <property type="term" value="F:zinc ion binding"/>
    <property type="evidence" value="ECO:0007669"/>
    <property type="project" value="UniProtKB-UniRule"/>
</dbReference>
<evidence type="ECO:0000256" key="1">
    <source>
        <dbReference type="ARBA" id="ARBA00022723"/>
    </source>
</evidence>
<keyword evidence="1 7" id="KW-0479">Metal-binding</keyword>
<comment type="cofactor">
    <cofactor evidence="7">
        <name>Zn(2+)</name>
        <dbReference type="ChEBI" id="CHEBI:29105"/>
    </cofactor>
    <text evidence="7">Binds 1 zinc ion per subunit.</text>
</comment>
<gene>
    <name evidence="7" type="primary">rps14</name>
    <name evidence="8" type="ordered locus">Hbut_1314</name>
</gene>
<dbReference type="PROSITE" id="PS00527">
    <property type="entry name" value="RIBOSOMAL_S14"/>
    <property type="match status" value="1"/>
</dbReference>
<evidence type="ECO:0000256" key="3">
    <source>
        <dbReference type="ARBA" id="ARBA00022833"/>
    </source>
</evidence>
<reference evidence="8 9" key="1">
    <citation type="journal article" date="2007" name="Archaea">
        <title>The genome of Hyperthermus butylicus: a sulfur-reducing, peptide fermenting, neutrophilic Crenarchaeote growing up to 108 degrees C.</title>
        <authorList>
            <person name="Brugger K."/>
            <person name="Chen L."/>
            <person name="Stark M."/>
            <person name="Zibat A."/>
            <person name="Redder P."/>
            <person name="Ruepp A."/>
            <person name="Awayez M."/>
            <person name="She Q."/>
            <person name="Garrett R.A."/>
            <person name="Klenk H.P."/>
        </authorList>
    </citation>
    <scope>NUCLEOTIDE SEQUENCE [LARGE SCALE GENOMIC DNA]</scope>
    <source>
        <strain evidence="9">DSM 5456 / JCM 9403 / PLM1-5</strain>
    </source>
</reference>
<dbReference type="EMBL" id="CP000493">
    <property type="protein sequence ID" value="ABM81144.1"/>
    <property type="molecule type" value="Genomic_DNA"/>
</dbReference>
<dbReference type="eggNOG" id="arCOG00782">
    <property type="taxonomic scope" value="Archaea"/>
</dbReference>
<dbReference type="Pfam" id="PF00253">
    <property type="entry name" value="Ribosomal_S14"/>
    <property type="match status" value="1"/>
</dbReference>
<dbReference type="NCBIfam" id="NF004424">
    <property type="entry name" value="PRK05766.1"/>
    <property type="match status" value="1"/>
</dbReference>
<evidence type="ECO:0000256" key="7">
    <source>
        <dbReference type="HAMAP-Rule" id="MF_01364"/>
    </source>
</evidence>
<dbReference type="Proteomes" id="UP000002593">
    <property type="component" value="Chromosome"/>
</dbReference>
<feature type="binding site" evidence="7">
    <location>
        <position position="40"/>
    </location>
    <ligand>
        <name>Zn(2+)</name>
        <dbReference type="ChEBI" id="CHEBI:29105"/>
    </ligand>
</feature>
<comment type="subunit">
    <text evidence="7">Part of the 30S ribosomal subunit.</text>
</comment>
<dbReference type="InterPro" id="IPR039744">
    <property type="entry name" value="RIbosomal_uS14_euk_arc"/>
</dbReference>
<feature type="binding site" evidence="7">
    <location>
        <position position="22"/>
    </location>
    <ligand>
        <name>Zn(2+)</name>
        <dbReference type="ChEBI" id="CHEBI:29105"/>
    </ligand>
</feature>
<evidence type="ECO:0000256" key="2">
    <source>
        <dbReference type="ARBA" id="ARBA00022730"/>
    </source>
</evidence>
<accession>A2BMD3</accession>
<keyword evidence="6 7" id="KW-0687">Ribonucleoprotein</keyword>
<sequence length="57" mass="6710">MDDMGKYRPPRVVKYGRGAYRCQRCGSHDAVIKKYGLMLCRQCFRELAVSLGFRKYM</sequence>
<evidence type="ECO:0000256" key="4">
    <source>
        <dbReference type="ARBA" id="ARBA00022884"/>
    </source>
</evidence>
<dbReference type="InterPro" id="IPR018271">
    <property type="entry name" value="Ribosomal_uS14_CS"/>
</dbReference>
<keyword evidence="3 7" id="KW-0862">Zinc</keyword>
<dbReference type="HOGENOM" id="CLU_177289_2_2_2"/>
<keyword evidence="2 7" id="KW-0699">rRNA-binding</keyword>
<evidence type="ECO:0000313" key="8">
    <source>
        <dbReference type="EMBL" id="ABM81144.1"/>
    </source>
</evidence>
<keyword evidence="4 7" id="KW-0694">RNA-binding</keyword>
<dbReference type="PANTHER" id="PTHR12010:SF2">
    <property type="entry name" value="40S RIBOSOMAL PROTEIN S29"/>
    <property type="match status" value="1"/>
</dbReference>
<evidence type="ECO:0000256" key="6">
    <source>
        <dbReference type="ARBA" id="ARBA00023274"/>
    </source>
</evidence>
<feature type="binding site" evidence="7">
    <location>
        <position position="43"/>
    </location>
    <ligand>
        <name>Zn(2+)</name>
        <dbReference type="ChEBI" id="CHEBI:29105"/>
    </ligand>
</feature>
<dbReference type="InterPro" id="IPR001209">
    <property type="entry name" value="Ribosomal_uS14"/>
</dbReference>
<dbReference type="GO" id="GO:0002181">
    <property type="term" value="P:cytoplasmic translation"/>
    <property type="evidence" value="ECO:0007669"/>
    <property type="project" value="TreeGrafter"/>
</dbReference>
<dbReference type="KEGG" id="hbu:Hbut_1314"/>
<name>A2BMD3_HYPBU</name>
<dbReference type="Gene3D" id="4.10.830.10">
    <property type="entry name" value="30s Ribosomal Protein S14, Chain N"/>
    <property type="match status" value="1"/>
</dbReference>
<comment type="function">
    <text evidence="7">Binds 16S rRNA, required for the assembly of 30S particles.</text>
</comment>
<proteinExistence type="inferred from homology"/>